<dbReference type="GeneID" id="19302656"/>
<keyword evidence="3" id="KW-1185">Reference proteome</keyword>
<dbReference type="InterPro" id="IPR000073">
    <property type="entry name" value="AB_hydrolase_1"/>
</dbReference>
<accession>S7PV35</accession>
<dbReference type="Gene3D" id="3.40.50.1820">
    <property type="entry name" value="alpha/beta hydrolase"/>
    <property type="match status" value="1"/>
</dbReference>
<evidence type="ECO:0000313" key="2">
    <source>
        <dbReference type="EMBL" id="EPQ51252.1"/>
    </source>
</evidence>
<evidence type="ECO:0000259" key="1">
    <source>
        <dbReference type="Pfam" id="PF12697"/>
    </source>
</evidence>
<dbReference type="AlphaFoldDB" id="S7PV35"/>
<dbReference type="eggNOG" id="ENOG502RCUI">
    <property type="taxonomic scope" value="Eukaryota"/>
</dbReference>
<dbReference type="SUPFAM" id="SSF53474">
    <property type="entry name" value="alpha/beta-Hydrolases"/>
    <property type="match status" value="1"/>
</dbReference>
<dbReference type="STRING" id="670483.S7PV35"/>
<reference evidence="2 3" key="1">
    <citation type="journal article" date="2012" name="Science">
        <title>The Paleozoic origin of enzymatic lignin decomposition reconstructed from 31 fungal genomes.</title>
        <authorList>
            <person name="Floudas D."/>
            <person name="Binder M."/>
            <person name="Riley R."/>
            <person name="Barry K."/>
            <person name="Blanchette R.A."/>
            <person name="Henrissat B."/>
            <person name="Martinez A.T."/>
            <person name="Otillar R."/>
            <person name="Spatafora J.W."/>
            <person name="Yadav J.S."/>
            <person name="Aerts A."/>
            <person name="Benoit I."/>
            <person name="Boyd A."/>
            <person name="Carlson A."/>
            <person name="Copeland A."/>
            <person name="Coutinho P.M."/>
            <person name="de Vries R.P."/>
            <person name="Ferreira P."/>
            <person name="Findley K."/>
            <person name="Foster B."/>
            <person name="Gaskell J."/>
            <person name="Glotzer D."/>
            <person name="Gorecki P."/>
            <person name="Heitman J."/>
            <person name="Hesse C."/>
            <person name="Hori C."/>
            <person name="Igarashi K."/>
            <person name="Jurgens J.A."/>
            <person name="Kallen N."/>
            <person name="Kersten P."/>
            <person name="Kohler A."/>
            <person name="Kuees U."/>
            <person name="Kumar T.K.A."/>
            <person name="Kuo A."/>
            <person name="LaButti K."/>
            <person name="Larrondo L.F."/>
            <person name="Lindquist E."/>
            <person name="Ling A."/>
            <person name="Lombard V."/>
            <person name="Lucas S."/>
            <person name="Lundell T."/>
            <person name="Martin R."/>
            <person name="McLaughlin D.J."/>
            <person name="Morgenstern I."/>
            <person name="Morin E."/>
            <person name="Murat C."/>
            <person name="Nagy L.G."/>
            <person name="Nolan M."/>
            <person name="Ohm R.A."/>
            <person name="Patyshakuliyeva A."/>
            <person name="Rokas A."/>
            <person name="Ruiz-Duenas F.J."/>
            <person name="Sabat G."/>
            <person name="Salamov A."/>
            <person name="Samejima M."/>
            <person name="Schmutz J."/>
            <person name="Slot J.C."/>
            <person name="St John F."/>
            <person name="Stenlid J."/>
            <person name="Sun H."/>
            <person name="Sun S."/>
            <person name="Syed K."/>
            <person name="Tsang A."/>
            <person name="Wiebenga A."/>
            <person name="Young D."/>
            <person name="Pisabarro A."/>
            <person name="Eastwood D.C."/>
            <person name="Martin F."/>
            <person name="Cullen D."/>
            <person name="Grigoriev I.V."/>
            <person name="Hibbett D.S."/>
        </authorList>
    </citation>
    <scope>NUCLEOTIDE SEQUENCE [LARGE SCALE GENOMIC DNA]</scope>
    <source>
        <strain evidence="2 3">ATCC 11539</strain>
    </source>
</reference>
<dbReference type="InterPro" id="IPR050228">
    <property type="entry name" value="Carboxylesterase_BioH"/>
</dbReference>
<sequence>MTSLNGLECETVVLQYNLSTASAGLGDVLRVEAKRYRPSANAFTSSSGWRDVGVTLLLMHGAGSHKEQWEPTIQRIHEATAGRKAHGHGSFSQDQSTIREIWTFDWPNHGNSSVLNEDHFSSRLPSKITVRDIGHFLATFVKSRHFQGHRIIPVGHSAGTCAAIFSVSHFPPSHVPYESLILIELPCITDDVYRSSKSTVSDSGFQYEYDRRADILRRRIEGGRSRWSSKSAVFEWTSKRLPWSRWDSQVLDLYLEYGFRESSSTEEAAAGRPSVTPKCTRVTEAASQTDTVAYREAANMLLNQIMPHVPVHLIFGRDEDIVPKWVQDSMIDGGAGLWASVHGMDGVGHLVVQEDPRGLAQLIVKDLKEGLLLSMPQYGARL</sequence>
<dbReference type="EMBL" id="KB469311">
    <property type="protein sequence ID" value="EPQ51252.1"/>
    <property type="molecule type" value="Genomic_DNA"/>
</dbReference>
<dbReference type="PANTHER" id="PTHR43194">
    <property type="entry name" value="HYDROLASE ALPHA/BETA FOLD FAMILY"/>
    <property type="match status" value="1"/>
</dbReference>
<keyword evidence="2" id="KW-0378">Hydrolase</keyword>
<dbReference type="InterPro" id="IPR029058">
    <property type="entry name" value="AB_hydrolase_fold"/>
</dbReference>
<organism evidence="2 3">
    <name type="scientific">Gloeophyllum trabeum (strain ATCC 11539 / FP-39264 / Madison 617)</name>
    <name type="common">Brown rot fungus</name>
    <dbReference type="NCBI Taxonomy" id="670483"/>
    <lineage>
        <taxon>Eukaryota</taxon>
        <taxon>Fungi</taxon>
        <taxon>Dikarya</taxon>
        <taxon>Basidiomycota</taxon>
        <taxon>Agaricomycotina</taxon>
        <taxon>Agaricomycetes</taxon>
        <taxon>Gloeophyllales</taxon>
        <taxon>Gloeophyllaceae</taxon>
        <taxon>Gloeophyllum</taxon>
    </lineage>
</organism>
<dbReference type="KEGG" id="gtr:GLOTRDRAFT_133133"/>
<gene>
    <name evidence="2" type="ORF">GLOTRDRAFT_133133</name>
</gene>
<dbReference type="PANTHER" id="PTHR43194:SF2">
    <property type="entry name" value="PEROXISOMAL MEMBRANE PROTEIN LPX1"/>
    <property type="match status" value="1"/>
</dbReference>
<dbReference type="GO" id="GO:0016787">
    <property type="term" value="F:hydrolase activity"/>
    <property type="evidence" value="ECO:0007669"/>
    <property type="project" value="UniProtKB-KW"/>
</dbReference>
<dbReference type="RefSeq" id="XP_007870248.1">
    <property type="nucleotide sequence ID" value="XM_007872057.1"/>
</dbReference>
<dbReference type="Pfam" id="PF12697">
    <property type="entry name" value="Abhydrolase_6"/>
    <property type="match status" value="1"/>
</dbReference>
<name>S7PV35_GLOTA</name>
<dbReference type="OrthoDB" id="94039at2759"/>
<evidence type="ECO:0000313" key="3">
    <source>
        <dbReference type="Proteomes" id="UP000030669"/>
    </source>
</evidence>
<dbReference type="HOGENOM" id="CLU_032490_0_0_1"/>
<proteinExistence type="predicted"/>
<feature type="domain" description="AB hydrolase-1" evidence="1">
    <location>
        <begin position="56"/>
        <end position="361"/>
    </location>
</feature>
<dbReference type="OMA" id="SHYEDAF"/>
<protein>
    <submittedName>
        <fullName evidence="2">Alpha/beta-hydrolase</fullName>
    </submittedName>
</protein>
<dbReference type="Proteomes" id="UP000030669">
    <property type="component" value="Unassembled WGS sequence"/>
</dbReference>